<sequence>MASAICSIRYLDDGKEEIWPSTCSSIAGIYYIMLQIAVAVNYLHEGGVMHHDLKASNVHINFLEDEDGYLSLSSVQVKI</sequence>
<proteinExistence type="predicted"/>
<gene>
    <name evidence="2" type="ORF">CSSPJE1EN1_LOCUS2026</name>
</gene>
<reference evidence="2 3" key="1">
    <citation type="submission" date="2024-02" db="EMBL/GenBank/DDBJ databases">
        <authorList>
            <consortium name="ELIXIR-Norway"/>
            <consortium name="Elixir Norway"/>
        </authorList>
    </citation>
    <scope>NUCLEOTIDE SEQUENCE [LARGE SCALE GENOMIC DNA]</scope>
</reference>
<organism evidence="2 3">
    <name type="scientific">Sphagnum jensenii</name>
    <dbReference type="NCBI Taxonomy" id="128206"/>
    <lineage>
        <taxon>Eukaryota</taxon>
        <taxon>Viridiplantae</taxon>
        <taxon>Streptophyta</taxon>
        <taxon>Embryophyta</taxon>
        <taxon>Bryophyta</taxon>
        <taxon>Sphagnophytina</taxon>
        <taxon>Sphagnopsida</taxon>
        <taxon>Sphagnales</taxon>
        <taxon>Sphagnaceae</taxon>
        <taxon>Sphagnum</taxon>
    </lineage>
</organism>
<keyword evidence="3" id="KW-1185">Reference proteome</keyword>
<dbReference type="InterPro" id="IPR000719">
    <property type="entry name" value="Prot_kinase_dom"/>
</dbReference>
<feature type="domain" description="Protein kinase" evidence="1">
    <location>
        <begin position="1"/>
        <end position="79"/>
    </location>
</feature>
<dbReference type="Proteomes" id="UP001497444">
    <property type="component" value="Chromosome 1"/>
</dbReference>
<dbReference type="Gene3D" id="1.10.510.10">
    <property type="entry name" value="Transferase(Phosphotransferase) domain 1"/>
    <property type="match status" value="1"/>
</dbReference>
<name>A0ABP0VPZ5_9BRYO</name>
<evidence type="ECO:0000313" key="2">
    <source>
        <dbReference type="EMBL" id="CAK9256548.1"/>
    </source>
</evidence>
<accession>A0ABP0VPZ5</accession>
<dbReference type="PROSITE" id="PS50011">
    <property type="entry name" value="PROTEIN_KINASE_DOM"/>
    <property type="match status" value="1"/>
</dbReference>
<evidence type="ECO:0000259" key="1">
    <source>
        <dbReference type="PROSITE" id="PS50011"/>
    </source>
</evidence>
<dbReference type="EMBL" id="OZ020096">
    <property type="protein sequence ID" value="CAK9256548.1"/>
    <property type="molecule type" value="Genomic_DNA"/>
</dbReference>
<dbReference type="SUPFAM" id="SSF56112">
    <property type="entry name" value="Protein kinase-like (PK-like)"/>
    <property type="match status" value="1"/>
</dbReference>
<evidence type="ECO:0000313" key="3">
    <source>
        <dbReference type="Proteomes" id="UP001497444"/>
    </source>
</evidence>
<dbReference type="InterPro" id="IPR011009">
    <property type="entry name" value="Kinase-like_dom_sf"/>
</dbReference>
<protein>
    <recommendedName>
        <fullName evidence="1">Protein kinase domain-containing protein</fullName>
    </recommendedName>
</protein>